<dbReference type="EMBL" id="LAZR01066413">
    <property type="protein sequence ID" value="KKK53614.1"/>
    <property type="molecule type" value="Genomic_DNA"/>
</dbReference>
<feature type="non-terminal residue" evidence="1">
    <location>
        <position position="1"/>
    </location>
</feature>
<reference evidence="1" key="1">
    <citation type="journal article" date="2015" name="Nature">
        <title>Complex archaea that bridge the gap between prokaryotes and eukaryotes.</title>
        <authorList>
            <person name="Spang A."/>
            <person name="Saw J.H."/>
            <person name="Jorgensen S.L."/>
            <person name="Zaremba-Niedzwiedzka K."/>
            <person name="Martijn J."/>
            <person name="Lind A.E."/>
            <person name="van Eijk R."/>
            <person name="Schleper C."/>
            <person name="Guy L."/>
            <person name="Ettema T.J."/>
        </authorList>
    </citation>
    <scope>NUCLEOTIDE SEQUENCE</scope>
</reference>
<protein>
    <recommendedName>
        <fullName evidence="2">HNH nuclease domain-containing protein</fullName>
    </recommendedName>
</protein>
<dbReference type="AlphaFoldDB" id="A0A0F8YHE1"/>
<evidence type="ECO:0008006" key="2">
    <source>
        <dbReference type="Google" id="ProtNLM"/>
    </source>
</evidence>
<gene>
    <name evidence="1" type="ORF">LCGC14_3093010</name>
</gene>
<comment type="caution">
    <text evidence="1">The sequence shown here is derived from an EMBL/GenBank/DDBJ whole genome shotgun (WGS) entry which is preliminary data.</text>
</comment>
<organism evidence="1">
    <name type="scientific">marine sediment metagenome</name>
    <dbReference type="NCBI Taxonomy" id="412755"/>
    <lineage>
        <taxon>unclassified sequences</taxon>
        <taxon>metagenomes</taxon>
        <taxon>ecological metagenomes</taxon>
    </lineage>
</organism>
<accession>A0A0F8YHE1</accession>
<sequence length="93" mass="10658">LQAPEGDPGRDGEGPMPISKRQKMALCVFHDYQCEDCKVLGNFKRYKLEELEIHKINPGLGYKDHRNLKVTCRKHHEYYSSAQRIASGIQGMP</sequence>
<evidence type="ECO:0000313" key="1">
    <source>
        <dbReference type="EMBL" id="KKK53614.1"/>
    </source>
</evidence>
<name>A0A0F8YHE1_9ZZZZ</name>
<proteinExistence type="predicted"/>